<dbReference type="PANTHER" id="PTHR42988:SF2">
    <property type="entry name" value="CYCLIC NUCLEOTIDE PHOSPHODIESTERASE CBUA0032-RELATED"/>
    <property type="match status" value="1"/>
</dbReference>
<dbReference type="SUPFAM" id="SSF56300">
    <property type="entry name" value="Metallo-dependent phosphatases"/>
    <property type="match status" value="1"/>
</dbReference>
<evidence type="ECO:0000313" key="6">
    <source>
        <dbReference type="EMBL" id="RAI01726.1"/>
    </source>
</evidence>
<proteinExistence type="inferred from homology"/>
<evidence type="ECO:0000256" key="1">
    <source>
        <dbReference type="ARBA" id="ARBA00022723"/>
    </source>
</evidence>
<protein>
    <submittedName>
        <fullName evidence="6">Phosphohydrolase</fullName>
    </submittedName>
</protein>
<comment type="caution">
    <text evidence="6">The sequence shown here is derived from an EMBL/GenBank/DDBJ whole genome shotgun (WGS) entry which is preliminary data.</text>
</comment>
<evidence type="ECO:0000313" key="7">
    <source>
        <dbReference type="Proteomes" id="UP000249590"/>
    </source>
</evidence>
<keyword evidence="1" id="KW-0479">Metal-binding</keyword>
<feature type="domain" description="Calcineurin-like phosphoesterase" evidence="5">
    <location>
        <begin position="6"/>
        <end position="200"/>
    </location>
</feature>
<comment type="similarity">
    <text evidence="4">Belongs to the cyclic nucleotide phosphodiesterase class-III family.</text>
</comment>
<dbReference type="PANTHER" id="PTHR42988">
    <property type="entry name" value="PHOSPHOHYDROLASE"/>
    <property type="match status" value="1"/>
</dbReference>
<gene>
    <name evidence="6" type="ORF">DLJ53_09975</name>
</gene>
<dbReference type="InterPro" id="IPR050884">
    <property type="entry name" value="CNP_phosphodiesterase-III"/>
</dbReference>
<accession>A0A8B2NPB0</accession>
<evidence type="ECO:0000259" key="5">
    <source>
        <dbReference type="Pfam" id="PF00149"/>
    </source>
</evidence>
<keyword evidence="2 6" id="KW-0378">Hydrolase</keyword>
<organism evidence="6 7">
    <name type="scientific">Acuticoccus sediminis</name>
    <dbReference type="NCBI Taxonomy" id="2184697"/>
    <lineage>
        <taxon>Bacteria</taxon>
        <taxon>Pseudomonadati</taxon>
        <taxon>Pseudomonadota</taxon>
        <taxon>Alphaproteobacteria</taxon>
        <taxon>Hyphomicrobiales</taxon>
        <taxon>Amorphaceae</taxon>
        <taxon>Acuticoccus</taxon>
    </lineage>
</organism>
<keyword evidence="7" id="KW-1185">Reference proteome</keyword>
<dbReference type="InterPro" id="IPR029052">
    <property type="entry name" value="Metallo-depent_PP-like"/>
</dbReference>
<dbReference type="Gene3D" id="3.60.21.10">
    <property type="match status" value="1"/>
</dbReference>
<dbReference type="OrthoDB" id="651281at2"/>
<keyword evidence="3" id="KW-0408">Iron</keyword>
<evidence type="ECO:0000256" key="3">
    <source>
        <dbReference type="ARBA" id="ARBA00023004"/>
    </source>
</evidence>
<dbReference type="GO" id="GO:0046872">
    <property type="term" value="F:metal ion binding"/>
    <property type="evidence" value="ECO:0007669"/>
    <property type="project" value="UniProtKB-KW"/>
</dbReference>
<reference evidence="6 7" key="1">
    <citation type="submission" date="2018-05" db="EMBL/GenBank/DDBJ databases">
        <title>Acuticoccus sediminis sp. nov., isolated from deep-sea sediment of Indian Ocean.</title>
        <authorList>
            <person name="Liu X."/>
            <person name="Lai Q."/>
            <person name="Du Y."/>
            <person name="Sun F."/>
            <person name="Zhang X."/>
            <person name="Wang S."/>
            <person name="Shao Z."/>
        </authorList>
    </citation>
    <scope>NUCLEOTIDE SEQUENCE [LARGE SCALE GENOMIC DNA]</scope>
    <source>
        <strain evidence="6 7">PTG4-2</strain>
    </source>
</reference>
<dbReference type="InterPro" id="IPR004843">
    <property type="entry name" value="Calcineurin-like_PHP"/>
</dbReference>
<evidence type="ECO:0000256" key="2">
    <source>
        <dbReference type="ARBA" id="ARBA00022801"/>
    </source>
</evidence>
<evidence type="ECO:0000256" key="4">
    <source>
        <dbReference type="ARBA" id="ARBA00025742"/>
    </source>
</evidence>
<dbReference type="Proteomes" id="UP000249590">
    <property type="component" value="Unassembled WGS sequence"/>
</dbReference>
<dbReference type="Pfam" id="PF00149">
    <property type="entry name" value="Metallophos"/>
    <property type="match status" value="1"/>
</dbReference>
<dbReference type="GO" id="GO:0016787">
    <property type="term" value="F:hydrolase activity"/>
    <property type="evidence" value="ECO:0007669"/>
    <property type="project" value="UniProtKB-KW"/>
</dbReference>
<sequence>MAQETTFVHLTDLHIGRSDDPHLHSDTTATLQAVLAELKRITPAPDFIVASGDLTNAGDAESYRALKAMLEPLGLPIVYAIGNHDTREGFYEGMLGRTEDLAASYDHDQVLAGVHVITLDSTVPGAIGGALEPAQFAWLEGRLADHPVLPKLIVVHHAPMLGDAPDDTPWRAIRFEDSQRLAGMLKGHDIKGIISGHIHHDRFSVWHGIPIVVGLGQHAATDILATDELRMVRGASFGIGTIRPSGLTMALVPMPSDRALLNVYPFAMLRERAMANDAALVSAGAAE</sequence>
<dbReference type="AlphaFoldDB" id="A0A8B2NPB0"/>
<name>A0A8B2NPB0_9HYPH</name>
<dbReference type="EMBL" id="QHHQ01000002">
    <property type="protein sequence ID" value="RAI01726.1"/>
    <property type="molecule type" value="Genomic_DNA"/>
</dbReference>
<dbReference type="RefSeq" id="WP_111344802.1">
    <property type="nucleotide sequence ID" value="NZ_QHHQ01000002.1"/>
</dbReference>